<sequence length="89" mass="10031">MKKTTTTTNPTTTLPRPPSLIIEDKIQTKNNQYHPLSSPHPSLLTSPHLQKSKHCCPKLVTTPLSPTTMQKSLSQIIKVKTRRNSILEF</sequence>
<reference evidence="1" key="1">
    <citation type="submission" date="2022-11" db="EMBL/GenBank/DDBJ databases">
        <authorList>
            <person name="Hyden B.L."/>
            <person name="Feng K."/>
            <person name="Yates T."/>
            <person name="Jawdy S."/>
            <person name="Smart L.B."/>
            <person name="Muchero W."/>
        </authorList>
    </citation>
    <scope>NUCLEOTIDE SEQUENCE</scope>
    <source>
        <tissue evidence="1">Shoot tip</tissue>
    </source>
</reference>
<gene>
    <name evidence="1" type="ORF">OIU79_009033</name>
</gene>
<accession>A0A9Q0TJX6</accession>
<organism evidence="1 2">
    <name type="scientific">Salix purpurea</name>
    <name type="common">Purple osier willow</name>
    <dbReference type="NCBI Taxonomy" id="77065"/>
    <lineage>
        <taxon>Eukaryota</taxon>
        <taxon>Viridiplantae</taxon>
        <taxon>Streptophyta</taxon>
        <taxon>Embryophyta</taxon>
        <taxon>Tracheophyta</taxon>
        <taxon>Spermatophyta</taxon>
        <taxon>Magnoliopsida</taxon>
        <taxon>eudicotyledons</taxon>
        <taxon>Gunneridae</taxon>
        <taxon>Pentapetalae</taxon>
        <taxon>rosids</taxon>
        <taxon>fabids</taxon>
        <taxon>Malpighiales</taxon>
        <taxon>Salicaceae</taxon>
        <taxon>Saliceae</taxon>
        <taxon>Salix</taxon>
    </lineage>
</organism>
<protein>
    <submittedName>
        <fullName evidence="1">Uncharacterized protein</fullName>
    </submittedName>
</protein>
<dbReference type="EMBL" id="JAPFFK010000015">
    <property type="protein sequence ID" value="KAJ6712960.1"/>
    <property type="molecule type" value="Genomic_DNA"/>
</dbReference>
<name>A0A9Q0TJX6_SALPP</name>
<comment type="caution">
    <text evidence="1">The sequence shown here is derived from an EMBL/GenBank/DDBJ whole genome shotgun (WGS) entry which is preliminary data.</text>
</comment>
<evidence type="ECO:0000313" key="1">
    <source>
        <dbReference type="EMBL" id="KAJ6712960.1"/>
    </source>
</evidence>
<dbReference type="Proteomes" id="UP001151532">
    <property type="component" value="Chromosome 1"/>
</dbReference>
<proteinExistence type="predicted"/>
<reference evidence="1" key="2">
    <citation type="journal article" date="2023" name="Int. J. Mol. Sci.">
        <title>De Novo Assembly and Annotation of 11 Diverse Shrub Willow (Salix) Genomes Reveals Novel Gene Organization in Sex-Linked Regions.</title>
        <authorList>
            <person name="Hyden B."/>
            <person name="Feng K."/>
            <person name="Yates T.B."/>
            <person name="Jawdy S."/>
            <person name="Cereghino C."/>
            <person name="Smart L.B."/>
            <person name="Muchero W."/>
        </authorList>
    </citation>
    <scope>NUCLEOTIDE SEQUENCE</scope>
    <source>
        <tissue evidence="1">Shoot tip</tissue>
    </source>
</reference>
<evidence type="ECO:0000313" key="2">
    <source>
        <dbReference type="Proteomes" id="UP001151532"/>
    </source>
</evidence>
<keyword evidence="2" id="KW-1185">Reference proteome</keyword>
<dbReference type="AlphaFoldDB" id="A0A9Q0TJX6"/>